<proteinExistence type="predicted"/>
<accession>A0A6L2NSE3</accession>
<dbReference type="EMBL" id="BKCJ010009926">
    <property type="protein sequence ID" value="GEU89268.1"/>
    <property type="molecule type" value="Genomic_DNA"/>
</dbReference>
<reference evidence="2" key="1">
    <citation type="journal article" date="2019" name="Sci. Rep.">
        <title>Draft genome of Tanacetum cinerariifolium, the natural source of mosquito coil.</title>
        <authorList>
            <person name="Yamashiro T."/>
            <person name="Shiraishi A."/>
            <person name="Satake H."/>
            <person name="Nakayama K."/>
        </authorList>
    </citation>
    <scope>NUCLEOTIDE SEQUENCE</scope>
</reference>
<dbReference type="AlphaFoldDB" id="A0A6L2NSE3"/>
<evidence type="ECO:0000313" key="2">
    <source>
        <dbReference type="EMBL" id="GEU89268.1"/>
    </source>
</evidence>
<sequence length="108" mass="11065">MGGYKKMQSTRGLDNYKARKIAWENGTEVVCSNRPGVLGLLGNDGGGRGGDVGSDGMAEQWGKWSAGRPWVLGLLGNDGGGRGGDVGSDGMAEQWGKWSAGSGGKYGG</sequence>
<organism evidence="2">
    <name type="scientific">Tanacetum cinerariifolium</name>
    <name type="common">Dalmatian daisy</name>
    <name type="synonym">Chrysanthemum cinerariifolium</name>
    <dbReference type="NCBI Taxonomy" id="118510"/>
    <lineage>
        <taxon>Eukaryota</taxon>
        <taxon>Viridiplantae</taxon>
        <taxon>Streptophyta</taxon>
        <taxon>Embryophyta</taxon>
        <taxon>Tracheophyta</taxon>
        <taxon>Spermatophyta</taxon>
        <taxon>Magnoliopsida</taxon>
        <taxon>eudicotyledons</taxon>
        <taxon>Gunneridae</taxon>
        <taxon>Pentapetalae</taxon>
        <taxon>asterids</taxon>
        <taxon>campanulids</taxon>
        <taxon>Asterales</taxon>
        <taxon>Asteraceae</taxon>
        <taxon>Asteroideae</taxon>
        <taxon>Anthemideae</taxon>
        <taxon>Anthemidinae</taxon>
        <taxon>Tanacetum</taxon>
    </lineage>
</organism>
<feature type="region of interest" description="Disordered" evidence="1">
    <location>
        <begin position="82"/>
        <end position="108"/>
    </location>
</feature>
<gene>
    <name evidence="2" type="ORF">Tci_061246</name>
</gene>
<evidence type="ECO:0000256" key="1">
    <source>
        <dbReference type="SAM" id="MobiDB-lite"/>
    </source>
</evidence>
<name>A0A6L2NSE3_TANCI</name>
<comment type="caution">
    <text evidence="2">The sequence shown here is derived from an EMBL/GenBank/DDBJ whole genome shotgun (WGS) entry which is preliminary data.</text>
</comment>
<protein>
    <submittedName>
        <fullName evidence="2">Uncharacterized protein</fullName>
    </submittedName>
</protein>